<dbReference type="EMBL" id="CP047156">
    <property type="protein sequence ID" value="QHC01856.1"/>
    <property type="molecule type" value="Genomic_DNA"/>
</dbReference>
<dbReference type="GO" id="GO:0005829">
    <property type="term" value="C:cytosol"/>
    <property type="evidence" value="ECO:0007669"/>
    <property type="project" value="TreeGrafter"/>
</dbReference>
<dbReference type="RefSeq" id="WP_159546980.1">
    <property type="nucleotide sequence ID" value="NZ_CP047156.1"/>
</dbReference>
<gene>
    <name evidence="2" type="ORF">EK0264_17265</name>
</gene>
<dbReference type="OrthoDB" id="4760590at2"/>
<dbReference type="KEGG" id="eke:EK0264_17265"/>
<dbReference type="GO" id="GO:0016705">
    <property type="term" value="F:oxidoreductase activity, acting on paired donors, with incorporation or reduction of molecular oxygen"/>
    <property type="evidence" value="ECO:0007669"/>
    <property type="project" value="InterPro"/>
</dbReference>
<protein>
    <submittedName>
        <fullName evidence="2">TIGR03620 family F420-dependent LLM class oxidoreductase</fullName>
    </submittedName>
</protein>
<dbReference type="InterPro" id="IPR050766">
    <property type="entry name" value="Bact_Lucif_Oxidored"/>
</dbReference>
<dbReference type="NCBIfam" id="TIGR03620">
    <property type="entry name" value="F420_MSMEG_4141"/>
    <property type="match status" value="1"/>
</dbReference>
<evidence type="ECO:0000313" key="3">
    <source>
        <dbReference type="Proteomes" id="UP000463857"/>
    </source>
</evidence>
<feature type="domain" description="Luciferase-like" evidence="1">
    <location>
        <begin position="23"/>
        <end position="120"/>
    </location>
</feature>
<dbReference type="InParanoid" id="A0A7L4YRS5"/>
<dbReference type="InterPro" id="IPR036661">
    <property type="entry name" value="Luciferase-like_sf"/>
</dbReference>
<keyword evidence="3" id="KW-1185">Reference proteome</keyword>
<dbReference type="AlphaFoldDB" id="A0A7L4YRS5"/>
<evidence type="ECO:0000313" key="2">
    <source>
        <dbReference type="EMBL" id="QHC01856.1"/>
    </source>
</evidence>
<evidence type="ECO:0000259" key="1">
    <source>
        <dbReference type="Pfam" id="PF00296"/>
    </source>
</evidence>
<organism evidence="2 3">
    <name type="scientific">Epidermidibacterium keratini</name>
    <dbReference type="NCBI Taxonomy" id="1891644"/>
    <lineage>
        <taxon>Bacteria</taxon>
        <taxon>Bacillati</taxon>
        <taxon>Actinomycetota</taxon>
        <taxon>Actinomycetes</taxon>
        <taxon>Sporichthyales</taxon>
        <taxon>Sporichthyaceae</taxon>
        <taxon>Epidermidibacterium</taxon>
    </lineage>
</organism>
<dbReference type="Gene3D" id="3.20.20.30">
    <property type="entry name" value="Luciferase-like domain"/>
    <property type="match status" value="2"/>
</dbReference>
<proteinExistence type="predicted"/>
<dbReference type="PANTHER" id="PTHR30137:SF18">
    <property type="entry name" value="CONSERVED PROTEIN"/>
    <property type="match status" value="1"/>
</dbReference>
<dbReference type="InterPro" id="IPR011251">
    <property type="entry name" value="Luciferase-like_dom"/>
</dbReference>
<reference evidence="2 3" key="1">
    <citation type="journal article" date="2018" name="Int. J. Syst. Evol. Microbiol.">
        <title>Epidermidibacterium keratini gen. nov., sp. nov., a member of the family Sporichthyaceae, isolated from keratin epidermis.</title>
        <authorList>
            <person name="Lee D.G."/>
            <person name="Trujillo M.E."/>
            <person name="Kang S."/>
            <person name="Nam J.J."/>
            <person name="Kim Y.J."/>
        </authorList>
    </citation>
    <scope>NUCLEOTIDE SEQUENCE [LARGE SCALE GENOMIC DNA]</scope>
    <source>
        <strain evidence="2 3">EPI-7</strain>
    </source>
</reference>
<dbReference type="PANTHER" id="PTHR30137">
    <property type="entry name" value="LUCIFERASE-LIKE MONOOXYGENASE"/>
    <property type="match status" value="1"/>
</dbReference>
<dbReference type="InterPro" id="IPR019922">
    <property type="entry name" value="Lucif-like_OxRdatse_MSMEG_4141"/>
</dbReference>
<dbReference type="Proteomes" id="UP000463857">
    <property type="component" value="Chromosome"/>
</dbReference>
<name>A0A7L4YRS5_9ACTN</name>
<sequence>MTSITERLGTYGIWARQSDLDEDFARVVEDHGFGALWIGGSPPEDLQLADRLLGATRSIVVATGITNIWNTDPATVAARSLELEAKYPDRFLLGVGVGHREATAEYRRPMEAITEYLDVLDNSGLGADRRILAALGPRMLELSRERSTGAHPYLTTPEHTAEARKILGDGPVLAPEQKVVIEEDPQRARAIARPSVDQPYLHLKNYTDNLRRLGYTDADFANQGSDALIDRLALHGDAPAVASALREHLRAGADHVVVQLLTAEPQDRRGALGALATALGVCQVD</sequence>
<accession>A0A7L4YRS5</accession>
<dbReference type="Pfam" id="PF00296">
    <property type="entry name" value="Bac_luciferase"/>
    <property type="match status" value="1"/>
</dbReference>
<dbReference type="SUPFAM" id="SSF51679">
    <property type="entry name" value="Bacterial luciferase-like"/>
    <property type="match status" value="1"/>
</dbReference>